<evidence type="ECO:0000313" key="2">
    <source>
        <dbReference type="Proteomes" id="UP000509579"/>
    </source>
</evidence>
<dbReference type="AlphaFoldDB" id="A0A6N1X650"/>
<keyword evidence="1" id="KW-0378">Hydrolase</keyword>
<gene>
    <name evidence="1" type="ORF">HUK68_18950</name>
</gene>
<name>A0A6N1X650_9BURK</name>
<dbReference type="Gene3D" id="3.40.50.1820">
    <property type="entry name" value="alpha/beta hydrolase"/>
    <property type="match status" value="1"/>
</dbReference>
<dbReference type="InterPro" id="IPR010662">
    <property type="entry name" value="RBBP9/YdeN"/>
</dbReference>
<accession>A0A6N1X650</accession>
<keyword evidence="2" id="KW-1185">Reference proteome</keyword>
<sequence length="172" mass="18073">MPVSAFSSSTPALLLLPDGGLQACQEPWLAHWQALGHARLEQHDWQRPLRGDWSARLQETLVDAPAPVVLVASGLGCILAAWWAAHSPAAAQVRAALLIAPADVEQPALREQLPGWAPIALQPLPFPSLVVARTQPAGSAQALASAWGAAFIAQDDPTPAAGDALLQTLLKD</sequence>
<reference evidence="1 2" key="1">
    <citation type="submission" date="2020-06" db="EMBL/GenBank/DDBJ databases">
        <title>Acidovorax antarctica sp. nov., isolated from Corinth ice sheet soil, Antarctic Fields Peninsula.</title>
        <authorList>
            <person name="Xu Q."/>
            <person name="Peng F."/>
        </authorList>
    </citation>
    <scope>NUCLEOTIDE SEQUENCE [LARGE SCALE GENOMIC DNA]</scope>
    <source>
        <strain evidence="1 2">16-35-5</strain>
    </source>
</reference>
<dbReference type="GO" id="GO:0016787">
    <property type="term" value="F:hydrolase activity"/>
    <property type="evidence" value="ECO:0007669"/>
    <property type="project" value="UniProtKB-KW"/>
</dbReference>
<dbReference type="InterPro" id="IPR029058">
    <property type="entry name" value="AB_hydrolase_fold"/>
</dbReference>
<organism evidence="1 2">
    <name type="scientific">Comamonas antarctica</name>
    <dbReference type="NCBI Taxonomy" id="2743470"/>
    <lineage>
        <taxon>Bacteria</taxon>
        <taxon>Pseudomonadati</taxon>
        <taxon>Pseudomonadota</taxon>
        <taxon>Betaproteobacteria</taxon>
        <taxon>Burkholderiales</taxon>
        <taxon>Comamonadaceae</taxon>
        <taxon>Comamonas</taxon>
    </lineage>
</organism>
<dbReference type="KEGG" id="aant:HUK68_18950"/>
<evidence type="ECO:0000313" key="1">
    <source>
        <dbReference type="EMBL" id="QKV54807.1"/>
    </source>
</evidence>
<dbReference type="Pfam" id="PF06821">
    <property type="entry name" value="Ser_hydrolase"/>
    <property type="match status" value="1"/>
</dbReference>
<protein>
    <submittedName>
        <fullName evidence="1">Serine hydrolase family protein</fullName>
    </submittedName>
</protein>
<dbReference type="SUPFAM" id="SSF53474">
    <property type="entry name" value="alpha/beta-Hydrolases"/>
    <property type="match status" value="1"/>
</dbReference>
<dbReference type="EMBL" id="CP054840">
    <property type="protein sequence ID" value="QKV54807.1"/>
    <property type="molecule type" value="Genomic_DNA"/>
</dbReference>
<dbReference type="Proteomes" id="UP000509579">
    <property type="component" value="Chromosome"/>
</dbReference>
<proteinExistence type="predicted"/>